<keyword evidence="7" id="KW-1278">Translocase</keyword>
<dbReference type="PANTHER" id="PTHR43294">
    <property type="entry name" value="SODIUM/POTASSIUM-TRANSPORTING ATPASE SUBUNIT ALPHA"/>
    <property type="match status" value="1"/>
</dbReference>
<dbReference type="SUPFAM" id="SSF81660">
    <property type="entry name" value="Metal cation-transporting ATPase, ATP-binding domain N"/>
    <property type="match status" value="1"/>
</dbReference>
<dbReference type="PRINTS" id="PR00120">
    <property type="entry name" value="HATPASE"/>
</dbReference>
<dbReference type="Gene3D" id="3.40.1110.10">
    <property type="entry name" value="Calcium-transporting ATPase, cytoplasmic domain N"/>
    <property type="match status" value="1"/>
</dbReference>
<feature type="transmembrane region" description="Helical" evidence="12">
    <location>
        <begin position="299"/>
        <end position="324"/>
    </location>
</feature>
<sequence length="936" mass="98302">MPAATDLLRPGDTPGALSPEAGPLAQTLPPADVFAALGSGPGGLPVAEIAERAVRYGANELPRAARRAPWKQLAAQFTDLFAVVLIVASAITFLAWGLERPRDSGTLQLAVAILGVVLLNAAIGFVQEYSAERTAESLQAMVPHACRVLRGRERREVPVRELVPGDVVLLEAGDAVPADCRLVEAYDLSVNNAALTGESDAVTRTAEAVAAGPVLQARNAVFMGTDVVVGSAKAVVCATGAATEFGRIFRLAAAAPRQRTPLQQQVAVMARRVAVAALATGAVLFAVRLPTGQSLVPSFVFALGVMVALVPEGLPATLSVSLAVGVRRMARRHALVKKLLAVEALGSTTVVCTDKTGTLTEAEMTVVAVWAGGVTHPVTGVGYAPEGEVSGDGQVHELLRTAALCSDARLMPPSDRRGWRVLGDTTEGALLVAAAKAGLDPVSDEAAAPRTADYPFDPMRKMMSVVCAEPGDGHRAYVKGAPHELLARCSDIDWQGASRPLTADTRAAVASAADELAGRGLRVLGVAARTVSGPRPTQEEAENGLTLLGLVGMLDPPRPEVSAAVAACRSAGIRIVMVTGDHPLTAEAVARRVGIVREARPTVVTGDRLDAMDDEDLDRLLAQSGELLLCRVSPEHKMRVVTAFQRRGEVVAVTGDGANDAPALKHADIGVAMGASGTDVAREAAVMVLLDDSFASIAVAVRLGRSVYQNIRKFLVYLFSHNIAELVPILAATFTGFPLVPISAVQILAIDLGSDVLPALALGTEPPEPDVMERSLRSREERLFSGDVVRRFLFLGSIQAIGVCAVFFWRVNSAGIPYSAFTSDNPVYREAITLTQAGIVVSQFFNALAVRTERQSVLRAGLFSNPLLLAAGALGIALMAAISYAPFLQAVFHTAPLSPADWAVLACLGLLLLLAEETRKWCLRRGKAPAEEGAHR</sequence>
<comment type="similarity">
    <text evidence="2">Belongs to the cation transport ATPase (P-type) (TC 3.A.3) family. Type IIA subfamily.</text>
</comment>
<dbReference type="InterPro" id="IPR023298">
    <property type="entry name" value="ATPase_P-typ_TM_dom_sf"/>
</dbReference>
<dbReference type="InterPro" id="IPR008250">
    <property type="entry name" value="ATPase_P-typ_transduc_dom_A_sf"/>
</dbReference>
<dbReference type="InterPro" id="IPR044492">
    <property type="entry name" value="P_typ_ATPase_HD_dom"/>
</dbReference>
<organism evidence="14 15">
    <name type="scientific">Streptomyces nondiastaticus</name>
    <dbReference type="NCBI Taxonomy" id="3154512"/>
    <lineage>
        <taxon>Bacteria</taxon>
        <taxon>Bacillati</taxon>
        <taxon>Actinomycetota</taxon>
        <taxon>Actinomycetes</taxon>
        <taxon>Kitasatosporales</taxon>
        <taxon>Streptomycetaceae</taxon>
        <taxon>Streptomyces</taxon>
    </lineage>
</organism>
<name>A0ABW6TV28_9ACTN</name>
<dbReference type="InterPro" id="IPR036412">
    <property type="entry name" value="HAD-like_sf"/>
</dbReference>
<dbReference type="InterPro" id="IPR006068">
    <property type="entry name" value="ATPase_P-typ_cation-transptr_C"/>
</dbReference>
<keyword evidence="8 12" id="KW-1133">Transmembrane helix</keyword>
<evidence type="ECO:0000256" key="11">
    <source>
        <dbReference type="SAM" id="MobiDB-lite"/>
    </source>
</evidence>
<dbReference type="SUPFAM" id="SSF81653">
    <property type="entry name" value="Calcium ATPase, transduction domain A"/>
    <property type="match status" value="1"/>
</dbReference>
<protein>
    <submittedName>
        <fullName evidence="14">Cation-translocating P-type ATPase</fullName>
    </submittedName>
</protein>
<feature type="region of interest" description="Disordered" evidence="11">
    <location>
        <begin position="1"/>
        <end position="22"/>
    </location>
</feature>
<dbReference type="Proteomes" id="UP001602123">
    <property type="component" value="Unassembled WGS sequence"/>
</dbReference>
<dbReference type="NCBIfam" id="TIGR01494">
    <property type="entry name" value="ATPase_P-type"/>
    <property type="match status" value="2"/>
</dbReference>
<feature type="transmembrane region" description="Helical" evidence="12">
    <location>
        <begin position="897"/>
        <end position="915"/>
    </location>
</feature>
<dbReference type="InterPro" id="IPR023214">
    <property type="entry name" value="HAD_sf"/>
</dbReference>
<dbReference type="InterPro" id="IPR050510">
    <property type="entry name" value="Cation_transp_ATPase_P-type"/>
</dbReference>
<dbReference type="InterPro" id="IPR004014">
    <property type="entry name" value="ATPase_P-typ_cation-transptr_N"/>
</dbReference>
<evidence type="ECO:0000256" key="2">
    <source>
        <dbReference type="ARBA" id="ARBA00005675"/>
    </source>
</evidence>
<dbReference type="SFLD" id="SFLDS00003">
    <property type="entry name" value="Haloacid_Dehalogenase"/>
    <property type="match status" value="1"/>
</dbReference>
<feature type="transmembrane region" description="Helical" evidence="12">
    <location>
        <begin position="862"/>
        <end position="885"/>
    </location>
</feature>
<dbReference type="PRINTS" id="PR00119">
    <property type="entry name" value="CATATPASE"/>
</dbReference>
<dbReference type="InterPro" id="IPR001757">
    <property type="entry name" value="P_typ_ATPase"/>
</dbReference>
<keyword evidence="4 12" id="KW-0812">Transmembrane</keyword>
<evidence type="ECO:0000256" key="6">
    <source>
        <dbReference type="ARBA" id="ARBA00022840"/>
    </source>
</evidence>
<dbReference type="InterPro" id="IPR059000">
    <property type="entry name" value="ATPase_P-type_domA"/>
</dbReference>
<dbReference type="Pfam" id="PF00689">
    <property type="entry name" value="Cation_ATPase_C"/>
    <property type="match status" value="1"/>
</dbReference>
<dbReference type="EMBL" id="JBIAUT010000001">
    <property type="protein sequence ID" value="MFF4215264.1"/>
    <property type="molecule type" value="Genomic_DNA"/>
</dbReference>
<comment type="caution">
    <text evidence="14">The sequence shown here is derived from an EMBL/GenBank/DDBJ whole genome shotgun (WGS) entry which is preliminary data.</text>
</comment>
<feature type="domain" description="Cation-transporting P-type ATPase N-terminal" evidence="13">
    <location>
        <begin position="24"/>
        <end position="97"/>
    </location>
</feature>
<keyword evidence="5" id="KW-0547">Nucleotide-binding</keyword>
<evidence type="ECO:0000256" key="8">
    <source>
        <dbReference type="ARBA" id="ARBA00022989"/>
    </source>
</evidence>
<keyword evidence="15" id="KW-1185">Reference proteome</keyword>
<evidence type="ECO:0000313" key="14">
    <source>
        <dbReference type="EMBL" id="MFF4215264.1"/>
    </source>
</evidence>
<evidence type="ECO:0000256" key="1">
    <source>
        <dbReference type="ARBA" id="ARBA00004651"/>
    </source>
</evidence>
<feature type="transmembrane region" description="Helical" evidence="12">
    <location>
        <begin position="73"/>
        <end position="95"/>
    </location>
</feature>
<dbReference type="Pfam" id="PF00690">
    <property type="entry name" value="Cation_ATPase_N"/>
    <property type="match status" value="1"/>
</dbReference>
<evidence type="ECO:0000256" key="7">
    <source>
        <dbReference type="ARBA" id="ARBA00022967"/>
    </source>
</evidence>
<comment type="catalytic activity">
    <reaction evidence="10">
        <text>ATP + H2O = ADP + phosphate + H(+)</text>
        <dbReference type="Rhea" id="RHEA:13065"/>
        <dbReference type="ChEBI" id="CHEBI:15377"/>
        <dbReference type="ChEBI" id="CHEBI:15378"/>
        <dbReference type="ChEBI" id="CHEBI:30616"/>
        <dbReference type="ChEBI" id="CHEBI:43474"/>
        <dbReference type="ChEBI" id="CHEBI:456216"/>
    </reaction>
</comment>
<comment type="subcellular location">
    <subcellularLocation>
        <location evidence="1">Cell membrane</location>
        <topology evidence="1">Multi-pass membrane protein</topology>
    </subcellularLocation>
</comment>
<dbReference type="SUPFAM" id="SSF56784">
    <property type="entry name" value="HAD-like"/>
    <property type="match status" value="1"/>
</dbReference>
<dbReference type="Gene3D" id="1.20.1110.10">
    <property type="entry name" value="Calcium-transporting ATPase, transmembrane domain"/>
    <property type="match status" value="1"/>
</dbReference>
<evidence type="ECO:0000259" key="13">
    <source>
        <dbReference type="SMART" id="SM00831"/>
    </source>
</evidence>
<evidence type="ECO:0000256" key="9">
    <source>
        <dbReference type="ARBA" id="ARBA00023136"/>
    </source>
</evidence>
<evidence type="ECO:0000256" key="12">
    <source>
        <dbReference type="SAM" id="Phobius"/>
    </source>
</evidence>
<dbReference type="PANTHER" id="PTHR43294:SF21">
    <property type="entry name" value="CATION TRANSPORTING ATPASE"/>
    <property type="match status" value="1"/>
</dbReference>
<feature type="transmembrane region" description="Helical" evidence="12">
    <location>
        <begin position="831"/>
        <end position="850"/>
    </location>
</feature>
<dbReference type="SUPFAM" id="SSF81665">
    <property type="entry name" value="Calcium ATPase, transmembrane domain M"/>
    <property type="match status" value="1"/>
</dbReference>
<keyword evidence="3" id="KW-1003">Cell membrane</keyword>
<dbReference type="SFLD" id="SFLDG00002">
    <property type="entry name" value="C1.7:_P-type_atpase_like"/>
    <property type="match status" value="1"/>
</dbReference>
<evidence type="ECO:0000256" key="4">
    <source>
        <dbReference type="ARBA" id="ARBA00022692"/>
    </source>
</evidence>
<evidence type="ECO:0000256" key="3">
    <source>
        <dbReference type="ARBA" id="ARBA00022475"/>
    </source>
</evidence>
<dbReference type="SMART" id="SM00831">
    <property type="entry name" value="Cation_ATPase_N"/>
    <property type="match status" value="1"/>
</dbReference>
<dbReference type="Pfam" id="PF00122">
    <property type="entry name" value="E1-E2_ATPase"/>
    <property type="match status" value="1"/>
</dbReference>
<evidence type="ECO:0000256" key="5">
    <source>
        <dbReference type="ARBA" id="ARBA00022741"/>
    </source>
</evidence>
<evidence type="ECO:0000256" key="10">
    <source>
        <dbReference type="ARBA" id="ARBA00049360"/>
    </source>
</evidence>
<keyword evidence="6" id="KW-0067">ATP-binding</keyword>
<proteinExistence type="inferred from homology"/>
<dbReference type="SFLD" id="SFLDF00027">
    <property type="entry name" value="p-type_atpase"/>
    <property type="match status" value="1"/>
</dbReference>
<gene>
    <name evidence="14" type="ORF">ACFYZM_03145</name>
</gene>
<feature type="transmembrane region" description="Helical" evidence="12">
    <location>
        <begin position="266"/>
        <end position="287"/>
    </location>
</feature>
<evidence type="ECO:0000313" key="15">
    <source>
        <dbReference type="Proteomes" id="UP001602123"/>
    </source>
</evidence>
<feature type="transmembrane region" description="Helical" evidence="12">
    <location>
        <begin position="107"/>
        <end position="126"/>
    </location>
</feature>
<dbReference type="PROSITE" id="PS00154">
    <property type="entry name" value="ATPASE_E1_E2"/>
    <property type="match status" value="1"/>
</dbReference>
<dbReference type="Pfam" id="PF13246">
    <property type="entry name" value="Cation_ATPase"/>
    <property type="match status" value="1"/>
</dbReference>
<keyword evidence="9 12" id="KW-0472">Membrane</keyword>
<dbReference type="InterPro" id="IPR023299">
    <property type="entry name" value="ATPase_P-typ_cyto_dom_N"/>
</dbReference>
<dbReference type="RefSeq" id="WP_388623862.1">
    <property type="nucleotide sequence ID" value="NZ_JBIAUT010000001.1"/>
</dbReference>
<reference evidence="14 15" key="1">
    <citation type="submission" date="2024-10" db="EMBL/GenBank/DDBJ databases">
        <title>The Natural Products Discovery Center: Release of the First 8490 Sequenced Strains for Exploring Actinobacteria Biosynthetic Diversity.</title>
        <authorList>
            <person name="Kalkreuter E."/>
            <person name="Kautsar S.A."/>
            <person name="Yang D."/>
            <person name="Bader C.D."/>
            <person name="Teijaro C.N."/>
            <person name="Fluegel L."/>
            <person name="Davis C.M."/>
            <person name="Simpson J.R."/>
            <person name="Lauterbach L."/>
            <person name="Steele A.D."/>
            <person name="Gui C."/>
            <person name="Meng S."/>
            <person name="Li G."/>
            <person name="Viehrig K."/>
            <person name="Ye F."/>
            <person name="Su P."/>
            <person name="Kiefer A.F."/>
            <person name="Nichols A."/>
            <person name="Cepeda A.J."/>
            <person name="Yan W."/>
            <person name="Fan B."/>
            <person name="Jiang Y."/>
            <person name="Adhikari A."/>
            <person name="Zheng C.-J."/>
            <person name="Schuster L."/>
            <person name="Cowan T.M."/>
            <person name="Smanski M.J."/>
            <person name="Chevrette M.G."/>
            <person name="De Carvalho L.P.S."/>
            <person name="Shen B."/>
        </authorList>
    </citation>
    <scope>NUCLEOTIDE SEQUENCE [LARGE SCALE GENOMIC DNA]</scope>
    <source>
        <strain evidence="14 15">NPDC001650</strain>
    </source>
</reference>
<dbReference type="Gene3D" id="2.70.150.10">
    <property type="entry name" value="Calcium-transporting ATPase, cytoplasmic transduction domain A"/>
    <property type="match status" value="1"/>
</dbReference>
<accession>A0ABW6TV28</accession>
<feature type="transmembrane region" description="Helical" evidence="12">
    <location>
        <begin position="792"/>
        <end position="811"/>
    </location>
</feature>
<dbReference type="InterPro" id="IPR018303">
    <property type="entry name" value="ATPase_P-typ_P_site"/>
</dbReference>
<dbReference type="Gene3D" id="3.40.50.1000">
    <property type="entry name" value="HAD superfamily/HAD-like"/>
    <property type="match status" value="1"/>
</dbReference>